<gene>
    <name evidence="3" type="ORF">D5R93_12825</name>
</gene>
<evidence type="ECO:0000313" key="3">
    <source>
        <dbReference type="EMBL" id="AYD90663.1"/>
    </source>
</evidence>
<evidence type="ECO:0000256" key="1">
    <source>
        <dbReference type="SAM" id="MobiDB-lite"/>
    </source>
</evidence>
<proteinExistence type="predicted"/>
<name>A0ABN5PS77_9ACTO</name>
<dbReference type="Proteomes" id="UP000273001">
    <property type="component" value="Chromosome"/>
</dbReference>
<protein>
    <submittedName>
        <fullName evidence="3">Uncharacterized protein</fullName>
    </submittedName>
</protein>
<reference evidence="3 4" key="1">
    <citation type="submission" date="2018-09" db="EMBL/GenBank/DDBJ databases">
        <authorList>
            <person name="Li J."/>
        </authorList>
    </citation>
    <scope>NUCLEOTIDE SEQUENCE [LARGE SCALE GENOMIC DNA]</scope>
    <source>
        <strain evidence="3 4">2129</strain>
    </source>
</reference>
<evidence type="ECO:0000256" key="2">
    <source>
        <dbReference type="SAM" id="Phobius"/>
    </source>
</evidence>
<sequence length="94" mass="9376">MSATTASISPSAVEAVGIPQPREASQTEGAAVSTADVEAVVTTVTVVLALLAVLGMFIIFAAAAGSLPTVLACAFVSVVICVATAFRLLHRSGM</sequence>
<evidence type="ECO:0000313" key="4">
    <source>
        <dbReference type="Proteomes" id="UP000273001"/>
    </source>
</evidence>
<keyword evidence="2" id="KW-0812">Transmembrane</keyword>
<organism evidence="3 4">
    <name type="scientific">Actinomyces lilanjuaniae</name>
    <dbReference type="NCBI Taxonomy" id="2321394"/>
    <lineage>
        <taxon>Bacteria</taxon>
        <taxon>Bacillati</taxon>
        <taxon>Actinomycetota</taxon>
        <taxon>Actinomycetes</taxon>
        <taxon>Actinomycetales</taxon>
        <taxon>Actinomycetaceae</taxon>
        <taxon>Actinomyces</taxon>
    </lineage>
</organism>
<feature type="compositionally biased region" description="Polar residues" evidence="1">
    <location>
        <begin position="1"/>
        <end position="10"/>
    </location>
</feature>
<dbReference type="RefSeq" id="WP_119835391.1">
    <property type="nucleotide sequence ID" value="NZ_CP032514.1"/>
</dbReference>
<accession>A0ABN5PS77</accession>
<dbReference type="EMBL" id="CP032514">
    <property type="protein sequence ID" value="AYD90663.1"/>
    <property type="molecule type" value="Genomic_DNA"/>
</dbReference>
<feature type="transmembrane region" description="Helical" evidence="2">
    <location>
        <begin position="69"/>
        <end position="89"/>
    </location>
</feature>
<keyword evidence="4" id="KW-1185">Reference proteome</keyword>
<feature type="transmembrane region" description="Helical" evidence="2">
    <location>
        <begin position="39"/>
        <end position="63"/>
    </location>
</feature>
<keyword evidence="2" id="KW-1133">Transmembrane helix</keyword>
<feature type="region of interest" description="Disordered" evidence="1">
    <location>
        <begin position="1"/>
        <end position="30"/>
    </location>
</feature>
<keyword evidence="2" id="KW-0472">Membrane</keyword>